<evidence type="ECO:0000313" key="1">
    <source>
        <dbReference type="EMBL" id="CAG6777406.1"/>
    </source>
</evidence>
<dbReference type="InterPro" id="IPR036116">
    <property type="entry name" value="FN3_sf"/>
</dbReference>
<sequence>MDVTDTPEPAEGSKPYLVRPYCTQTHSYLKKGAEIVNPSFSPVQLQLDLTPNNVLRSSANAMFYLVQYREDTSIVWNDGLCEVYSSVMSHILVKGLNPGPVYEFRVLLIDETRKNNDPLLSKTTKGQERMLEQT</sequence>
<dbReference type="SUPFAM" id="SSF49265">
    <property type="entry name" value="Fibronectin type III"/>
    <property type="match status" value="1"/>
</dbReference>
<accession>A0A8D9B593</accession>
<dbReference type="InterPro" id="IPR003961">
    <property type="entry name" value="FN3_dom"/>
</dbReference>
<dbReference type="AlphaFoldDB" id="A0A8D9B593"/>
<name>A0A8D9B593_9HEMI</name>
<protein>
    <submittedName>
        <fullName evidence="1">Uncharacterized protein</fullName>
    </submittedName>
</protein>
<reference evidence="1" key="1">
    <citation type="submission" date="2021-05" db="EMBL/GenBank/DDBJ databases">
        <authorList>
            <person name="Alioto T."/>
            <person name="Alioto T."/>
            <person name="Gomez Garrido J."/>
        </authorList>
    </citation>
    <scope>NUCLEOTIDE SEQUENCE</scope>
</reference>
<organism evidence="1">
    <name type="scientific">Cacopsylla melanoneura</name>
    <dbReference type="NCBI Taxonomy" id="428564"/>
    <lineage>
        <taxon>Eukaryota</taxon>
        <taxon>Metazoa</taxon>
        <taxon>Ecdysozoa</taxon>
        <taxon>Arthropoda</taxon>
        <taxon>Hexapoda</taxon>
        <taxon>Insecta</taxon>
        <taxon>Pterygota</taxon>
        <taxon>Neoptera</taxon>
        <taxon>Paraneoptera</taxon>
        <taxon>Hemiptera</taxon>
        <taxon>Sternorrhyncha</taxon>
        <taxon>Psylloidea</taxon>
        <taxon>Psyllidae</taxon>
        <taxon>Psyllinae</taxon>
        <taxon>Cacopsylla</taxon>
    </lineage>
</organism>
<proteinExistence type="predicted"/>
<dbReference type="EMBL" id="HBUF01605512">
    <property type="protein sequence ID" value="CAG6777406.1"/>
    <property type="molecule type" value="Transcribed_RNA"/>
</dbReference>
<dbReference type="CDD" id="cd00063">
    <property type="entry name" value="FN3"/>
    <property type="match status" value="1"/>
</dbReference>